<dbReference type="AlphaFoldDB" id="A0A392QRZ6"/>
<feature type="non-terminal residue" evidence="2">
    <location>
        <position position="103"/>
    </location>
</feature>
<name>A0A392QRZ6_9FABA</name>
<dbReference type="Proteomes" id="UP000265520">
    <property type="component" value="Unassembled WGS sequence"/>
</dbReference>
<comment type="caution">
    <text evidence="2">The sequence shown here is derived from an EMBL/GenBank/DDBJ whole genome shotgun (WGS) entry which is preliminary data.</text>
</comment>
<evidence type="ECO:0000313" key="3">
    <source>
        <dbReference type="Proteomes" id="UP000265520"/>
    </source>
</evidence>
<accession>A0A392QRZ6</accession>
<proteinExistence type="predicted"/>
<dbReference type="EMBL" id="LXQA010155192">
    <property type="protein sequence ID" value="MCI26767.1"/>
    <property type="molecule type" value="Genomic_DNA"/>
</dbReference>
<keyword evidence="3" id="KW-1185">Reference proteome</keyword>
<feature type="non-terminal residue" evidence="2">
    <location>
        <position position="1"/>
    </location>
</feature>
<reference evidence="2 3" key="1">
    <citation type="journal article" date="2018" name="Front. Plant Sci.">
        <title>Red Clover (Trifolium pratense) and Zigzag Clover (T. medium) - A Picture of Genomic Similarities and Differences.</title>
        <authorList>
            <person name="Dluhosova J."/>
            <person name="Istvanek J."/>
            <person name="Nedelnik J."/>
            <person name="Repkova J."/>
        </authorList>
    </citation>
    <scope>NUCLEOTIDE SEQUENCE [LARGE SCALE GENOMIC DNA]</scope>
    <source>
        <strain evidence="3">cv. 10/8</strain>
        <tissue evidence="2">Leaf</tissue>
    </source>
</reference>
<feature type="compositionally biased region" description="Basic and acidic residues" evidence="1">
    <location>
        <begin position="1"/>
        <end position="22"/>
    </location>
</feature>
<evidence type="ECO:0000256" key="1">
    <source>
        <dbReference type="SAM" id="MobiDB-lite"/>
    </source>
</evidence>
<organism evidence="2 3">
    <name type="scientific">Trifolium medium</name>
    <dbReference type="NCBI Taxonomy" id="97028"/>
    <lineage>
        <taxon>Eukaryota</taxon>
        <taxon>Viridiplantae</taxon>
        <taxon>Streptophyta</taxon>
        <taxon>Embryophyta</taxon>
        <taxon>Tracheophyta</taxon>
        <taxon>Spermatophyta</taxon>
        <taxon>Magnoliopsida</taxon>
        <taxon>eudicotyledons</taxon>
        <taxon>Gunneridae</taxon>
        <taxon>Pentapetalae</taxon>
        <taxon>rosids</taxon>
        <taxon>fabids</taxon>
        <taxon>Fabales</taxon>
        <taxon>Fabaceae</taxon>
        <taxon>Papilionoideae</taxon>
        <taxon>50 kb inversion clade</taxon>
        <taxon>NPAAA clade</taxon>
        <taxon>Hologalegina</taxon>
        <taxon>IRL clade</taxon>
        <taxon>Trifolieae</taxon>
        <taxon>Trifolium</taxon>
    </lineage>
</organism>
<evidence type="ECO:0000313" key="2">
    <source>
        <dbReference type="EMBL" id="MCI26767.1"/>
    </source>
</evidence>
<sequence length="103" mass="11395">HMTENRLHCKLAARDGSAEKAGHHQKRERIDQPQPGSKSQLTCWVGSVLSIAKGGWRMAKKSANSTAKWHGASILHKLASRSTHPDLNHNTKLSELGLTIRIK</sequence>
<feature type="region of interest" description="Disordered" evidence="1">
    <location>
        <begin position="1"/>
        <end position="40"/>
    </location>
</feature>
<protein>
    <submittedName>
        <fullName evidence="2">Uncharacterized protein</fullName>
    </submittedName>
</protein>